<evidence type="ECO:0000313" key="3">
    <source>
        <dbReference type="Proteomes" id="UP000033393"/>
    </source>
</evidence>
<dbReference type="RefSeq" id="WP_045311668.1">
    <property type="nucleotide sequence ID" value="NZ_JYJG01000071.1"/>
</dbReference>
<comment type="caution">
    <text evidence="2">The sequence shown here is derived from an EMBL/GenBank/DDBJ whole genome shotgun (WGS) entry which is preliminary data.</text>
</comment>
<dbReference type="InterPro" id="IPR015421">
    <property type="entry name" value="PyrdxlP-dep_Trfase_major"/>
</dbReference>
<dbReference type="PANTHER" id="PTHR43586:SF21">
    <property type="entry name" value="PYRIDOXAL PHOSPHATE (PLP)-DEPENDENT ASPARTATE AMINOTRANSFERASE SUPERFAMILY"/>
    <property type="match status" value="1"/>
</dbReference>
<keyword evidence="3" id="KW-1185">Reference proteome</keyword>
<evidence type="ECO:0000259" key="1">
    <source>
        <dbReference type="Pfam" id="PF00266"/>
    </source>
</evidence>
<dbReference type="PANTHER" id="PTHR43586">
    <property type="entry name" value="CYSTEINE DESULFURASE"/>
    <property type="match status" value="1"/>
</dbReference>
<dbReference type="AlphaFoldDB" id="A0A0F0H6B9"/>
<evidence type="ECO:0000313" key="2">
    <source>
        <dbReference type="EMBL" id="KJK49867.1"/>
    </source>
</evidence>
<dbReference type="InterPro" id="IPR011340">
    <property type="entry name" value="Cys_dSase-rel"/>
</dbReference>
<dbReference type="InterPro" id="IPR000192">
    <property type="entry name" value="Aminotrans_V_dom"/>
</dbReference>
<gene>
    <name evidence="2" type="ORF">UK23_12735</name>
</gene>
<sequence length="380" mass="41364">MAYDVAAVRAHFPALREGAAHFDGPGGSQTPDVVGDAVREALTSAVSNRGSVTASERRAEEIVRKARRTMGEFLNAGSIVFGRSMTQLTYDFSRTLSKNWRPGDEIIVTRIDHDANIRPWVQAAEAARATVRWAPFDRTTGEMPIEAVTNLLSDRTRVVAITAASNLLGTRPDVAAIASAAHEMAAFVYVDGVHYTPHLPVDIEAMDADFFVCSPYKFLGPHMGVLAAAPELLETLRPDKLLPSTNTVPERFELGTLPYELLAGTTAAVEFMRGLEGLEEHEFGLRDKLENGLRELGVRIYSKASQRTPTVLFSVDGLEPAEVYRRLGAEGVNAPAGHFYAIECSRWLGLGDKGAVRAGIGPYTDESDVDRLLKAVAKLR</sequence>
<dbReference type="Gene3D" id="3.40.640.10">
    <property type="entry name" value="Type I PLP-dependent aspartate aminotransferase-like (Major domain)"/>
    <property type="match status" value="1"/>
</dbReference>
<dbReference type="PATRIC" id="fig|68170.10.peg.2125"/>
<dbReference type="InterPro" id="IPR015422">
    <property type="entry name" value="PyrdxlP-dep_Trfase_small"/>
</dbReference>
<dbReference type="NCBIfam" id="TIGR01976">
    <property type="entry name" value="am_tr_V_VC1184"/>
    <property type="match status" value="1"/>
</dbReference>
<dbReference type="SUPFAM" id="SSF53383">
    <property type="entry name" value="PLP-dependent transferases"/>
    <property type="match status" value="1"/>
</dbReference>
<name>A0A0F0H6B9_LENAE</name>
<dbReference type="STRING" id="68170.GCA_000974445_03462"/>
<dbReference type="Proteomes" id="UP000033393">
    <property type="component" value="Unassembled WGS sequence"/>
</dbReference>
<feature type="domain" description="Aminotransferase class V" evidence="1">
    <location>
        <begin position="22"/>
        <end position="372"/>
    </location>
</feature>
<dbReference type="InterPro" id="IPR015424">
    <property type="entry name" value="PyrdxlP-dep_Trfase"/>
</dbReference>
<dbReference type="EMBL" id="JYJG01000071">
    <property type="protein sequence ID" value="KJK49867.1"/>
    <property type="molecule type" value="Genomic_DNA"/>
</dbReference>
<reference evidence="2 3" key="1">
    <citation type="submission" date="2015-02" db="EMBL/GenBank/DDBJ databases">
        <authorList>
            <person name="Ju K.-S."/>
            <person name="Doroghazi J.R."/>
            <person name="Metcalf W."/>
        </authorList>
    </citation>
    <scope>NUCLEOTIDE SEQUENCE [LARGE SCALE GENOMIC DNA]</scope>
    <source>
        <strain evidence="2 3">NRRL B-16140</strain>
    </source>
</reference>
<protein>
    <submittedName>
        <fullName evidence="2">Cysteine desulfurase</fullName>
    </submittedName>
</protein>
<proteinExistence type="predicted"/>
<dbReference type="Gene3D" id="3.90.1150.10">
    <property type="entry name" value="Aspartate Aminotransferase, domain 1"/>
    <property type="match status" value="1"/>
</dbReference>
<organism evidence="2 3">
    <name type="scientific">Lentzea aerocolonigenes</name>
    <name type="common">Lechevalieria aerocolonigenes</name>
    <name type="synonym">Saccharothrix aerocolonigenes</name>
    <dbReference type="NCBI Taxonomy" id="68170"/>
    <lineage>
        <taxon>Bacteria</taxon>
        <taxon>Bacillati</taxon>
        <taxon>Actinomycetota</taxon>
        <taxon>Actinomycetes</taxon>
        <taxon>Pseudonocardiales</taxon>
        <taxon>Pseudonocardiaceae</taxon>
        <taxon>Lentzea</taxon>
    </lineage>
</organism>
<dbReference type="Pfam" id="PF00266">
    <property type="entry name" value="Aminotran_5"/>
    <property type="match status" value="1"/>
</dbReference>
<dbReference type="OrthoDB" id="7592443at2"/>
<accession>A0A0F0H6B9</accession>
<dbReference type="eggNOG" id="COG0520">
    <property type="taxonomic scope" value="Bacteria"/>
</dbReference>